<dbReference type="Proteomes" id="UP001056035">
    <property type="component" value="Chromosome"/>
</dbReference>
<gene>
    <name evidence="2" type="ORF">NBH00_16985</name>
</gene>
<dbReference type="InterPro" id="IPR017853">
    <property type="entry name" value="GH"/>
</dbReference>
<evidence type="ECO:0000256" key="1">
    <source>
        <dbReference type="SAM" id="SignalP"/>
    </source>
</evidence>
<name>A0ABY5DM81_9ACTN</name>
<reference evidence="2 3" key="1">
    <citation type="submission" date="2022-06" db="EMBL/GenBank/DDBJ databases">
        <title>Paraconexibacter antarcticus.</title>
        <authorList>
            <person name="Kim C.S."/>
        </authorList>
    </citation>
    <scope>NUCLEOTIDE SEQUENCE [LARGE SCALE GENOMIC DNA]</scope>
    <source>
        <strain evidence="2 3">02-257</strain>
    </source>
</reference>
<keyword evidence="2" id="KW-0378">Hydrolase</keyword>
<dbReference type="RefSeq" id="WP_254569782.1">
    <property type="nucleotide sequence ID" value="NZ_CP098502.1"/>
</dbReference>
<keyword evidence="1" id="KW-0732">Signal</keyword>
<dbReference type="GO" id="GO:0016787">
    <property type="term" value="F:hydrolase activity"/>
    <property type="evidence" value="ECO:0007669"/>
    <property type="project" value="UniProtKB-KW"/>
</dbReference>
<sequence length="316" mass="36826">MSRFRLLLAAALLCTLVAAGKADARIPIRVGISEQQAAMFDQSAYQRLHIHHVRYFVPWNVMEHRDQRLLARNYVKHARAAGAQVLLHLSTDDYRSKRGHLPSVREYRTQVRRLVPYFRHLRVRDFGVWNEANHASEPTYRSPTRAADFFREMYRAVKGRCRSCGVVALDVLDQRGVEKYMRSFFRHLSPTYRHRATIIGLHNYGDVNRRRTTYTRSMIRQAHHYSPHARIWLTETGGLVKLGTSFPYSPTRAAHRLSTMFSLANRFRRSGIDRLYIYNWTGTGRDARFDAGLTDPDGTPRPGYTYVRRKLAGYLR</sequence>
<accession>A0ABY5DM81</accession>
<evidence type="ECO:0000313" key="2">
    <source>
        <dbReference type="EMBL" id="UTI63048.1"/>
    </source>
</evidence>
<feature type="chain" id="PRO_5046643393" evidence="1">
    <location>
        <begin position="25"/>
        <end position="316"/>
    </location>
</feature>
<evidence type="ECO:0000313" key="3">
    <source>
        <dbReference type="Proteomes" id="UP001056035"/>
    </source>
</evidence>
<proteinExistence type="predicted"/>
<protein>
    <submittedName>
        <fullName evidence="2">Glycosyl hydrolase</fullName>
    </submittedName>
</protein>
<dbReference type="EMBL" id="CP098502">
    <property type="protein sequence ID" value="UTI63048.1"/>
    <property type="molecule type" value="Genomic_DNA"/>
</dbReference>
<keyword evidence="3" id="KW-1185">Reference proteome</keyword>
<feature type="signal peptide" evidence="1">
    <location>
        <begin position="1"/>
        <end position="24"/>
    </location>
</feature>
<organism evidence="2 3">
    <name type="scientific">Paraconexibacter antarcticus</name>
    <dbReference type="NCBI Taxonomy" id="2949664"/>
    <lineage>
        <taxon>Bacteria</taxon>
        <taxon>Bacillati</taxon>
        <taxon>Actinomycetota</taxon>
        <taxon>Thermoleophilia</taxon>
        <taxon>Solirubrobacterales</taxon>
        <taxon>Paraconexibacteraceae</taxon>
        <taxon>Paraconexibacter</taxon>
    </lineage>
</organism>
<dbReference type="SUPFAM" id="SSF51445">
    <property type="entry name" value="(Trans)glycosidases"/>
    <property type="match status" value="1"/>
</dbReference>
<dbReference type="Gene3D" id="3.20.20.80">
    <property type="entry name" value="Glycosidases"/>
    <property type="match status" value="1"/>
</dbReference>